<dbReference type="InterPro" id="IPR051910">
    <property type="entry name" value="ComF/GntX_DNA_util-trans"/>
</dbReference>
<dbReference type="InterPro" id="IPR000836">
    <property type="entry name" value="PRTase_dom"/>
</dbReference>
<gene>
    <name evidence="2" type="ORF">FOY51_05250</name>
</gene>
<dbReference type="CDD" id="cd06223">
    <property type="entry name" value="PRTases_typeI"/>
    <property type="match status" value="1"/>
</dbReference>
<dbReference type="OrthoDB" id="5244859at2"/>
<evidence type="ECO:0000313" key="2">
    <source>
        <dbReference type="EMBL" id="KAA0023986.1"/>
    </source>
</evidence>
<dbReference type="SUPFAM" id="SSF53271">
    <property type="entry name" value="PRTase-like"/>
    <property type="match status" value="1"/>
</dbReference>
<dbReference type="RefSeq" id="WP_149429146.1">
    <property type="nucleotide sequence ID" value="NZ_VLNY01000002.1"/>
</dbReference>
<dbReference type="PANTHER" id="PTHR47505:SF1">
    <property type="entry name" value="DNA UTILIZATION PROTEIN YHGH"/>
    <property type="match status" value="1"/>
</dbReference>
<dbReference type="Proteomes" id="UP000322244">
    <property type="component" value="Unassembled WGS sequence"/>
</dbReference>
<dbReference type="Gene3D" id="3.40.50.2020">
    <property type="match status" value="1"/>
</dbReference>
<comment type="caution">
    <text evidence="2">The sequence shown here is derived from an EMBL/GenBank/DDBJ whole genome shotgun (WGS) entry which is preliminary data.</text>
</comment>
<organism evidence="2 3">
    <name type="scientific">Antrihabitans cavernicola</name>
    <dbReference type="NCBI Taxonomy" id="2495913"/>
    <lineage>
        <taxon>Bacteria</taxon>
        <taxon>Bacillati</taxon>
        <taxon>Actinomycetota</taxon>
        <taxon>Actinomycetes</taxon>
        <taxon>Mycobacteriales</taxon>
        <taxon>Nocardiaceae</taxon>
        <taxon>Antrihabitans</taxon>
    </lineage>
</organism>
<sequence length="220" mass="23613">MVNTLLDLILPLECAGCDMPGTGWCERCRDDVEAEPIRIEPRVDPGVPCWALGSYTGPRRRAVIAAKERGRRDLALPLGAALAGALCWLRRWGELSPLELAPLLLVPAPSRARAARMRGGDPVERSVRAAAWALEPERCTVAPVLGMQRGVRDSVGLSARERQANLAGRITVSQEFPRIRGAEIVLIDDVLTTGVTARESVSALQRVGLTVDAVVVVAAA</sequence>
<proteinExistence type="inferred from homology"/>
<protein>
    <submittedName>
        <fullName evidence="2">ComF family protein</fullName>
    </submittedName>
</protein>
<name>A0A5A7SDI5_9NOCA</name>
<dbReference type="AlphaFoldDB" id="A0A5A7SDI5"/>
<reference evidence="2 3" key="1">
    <citation type="submission" date="2019-07" db="EMBL/GenBank/DDBJ databases">
        <title>Rhodococcus cavernicolus sp. nov., isolated from a cave.</title>
        <authorList>
            <person name="Lee S.D."/>
        </authorList>
    </citation>
    <scope>NUCLEOTIDE SEQUENCE [LARGE SCALE GENOMIC DNA]</scope>
    <source>
        <strain evidence="2 3">C1-24</strain>
    </source>
</reference>
<accession>A0A5A7SDI5</accession>
<dbReference type="PANTHER" id="PTHR47505">
    <property type="entry name" value="DNA UTILIZATION PROTEIN YHGH"/>
    <property type="match status" value="1"/>
</dbReference>
<dbReference type="InterPro" id="IPR029057">
    <property type="entry name" value="PRTase-like"/>
</dbReference>
<keyword evidence="3" id="KW-1185">Reference proteome</keyword>
<evidence type="ECO:0000256" key="1">
    <source>
        <dbReference type="ARBA" id="ARBA00008007"/>
    </source>
</evidence>
<dbReference type="EMBL" id="VLNY01000002">
    <property type="protein sequence ID" value="KAA0023986.1"/>
    <property type="molecule type" value="Genomic_DNA"/>
</dbReference>
<comment type="similarity">
    <text evidence="1">Belongs to the ComF/GntX family.</text>
</comment>
<evidence type="ECO:0000313" key="3">
    <source>
        <dbReference type="Proteomes" id="UP000322244"/>
    </source>
</evidence>